<name>A0A834VH18_SARSC</name>
<dbReference type="Gene3D" id="3.40.50.720">
    <property type="entry name" value="NAD(P)-binding Rossmann-like Domain"/>
    <property type="match status" value="1"/>
</dbReference>
<evidence type="ECO:0000313" key="6">
    <source>
        <dbReference type="EnsemblMetazoa" id="KAF7496561.1"/>
    </source>
</evidence>
<dbReference type="InterPro" id="IPR036291">
    <property type="entry name" value="NAD(P)-bd_dom_sf"/>
</dbReference>
<protein>
    <submittedName>
        <fullName evidence="5">Sepiapterin reductase</fullName>
    </submittedName>
</protein>
<dbReference type="GO" id="GO:0005737">
    <property type="term" value="C:cytoplasm"/>
    <property type="evidence" value="ECO:0007669"/>
    <property type="project" value="UniProtKB-SubCell"/>
</dbReference>
<keyword evidence="2" id="KW-0963">Cytoplasm</keyword>
<keyword evidence="3" id="KW-0521">NADP</keyword>
<dbReference type="InterPro" id="IPR002347">
    <property type="entry name" value="SDR_fam"/>
</dbReference>
<dbReference type="EnsemblMetazoa" id="SSS_3594s_mrna">
    <property type="protein sequence ID" value="KAF7496561.1"/>
    <property type="gene ID" value="SSS_3594"/>
</dbReference>
<dbReference type="Proteomes" id="UP000070412">
    <property type="component" value="Unassembled WGS sequence"/>
</dbReference>
<evidence type="ECO:0000256" key="2">
    <source>
        <dbReference type="ARBA" id="ARBA00022490"/>
    </source>
</evidence>
<dbReference type="InterPro" id="IPR051721">
    <property type="entry name" value="Biopterin_syn/organic_redct"/>
</dbReference>
<reference evidence="5" key="2">
    <citation type="submission" date="2020-01" db="EMBL/GenBank/DDBJ databases">
        <authorList>
            <person name="Korhonen P.K.K."/>
            <person name="Guangxu M.G."/>
            <person name="Wang T.W."/>
            <person name="Stroehlein A.J.S."/>
            <person name="Young N.D."/>
            <person name="Ang C.-S.A."/>
            <person name="Fernando D.W.F."/>
            <person name="Lu H.L."/>
            <person name="Taylor S.T."/>
            <person name="Ehtesham M.E.M."/>
            <person name="Najaraj S.H.N."/>
            <person name="Harsha G.H.G."/>
            <person name="Madugundu A.M."/>
            <person name="Renuse S.R."/>
            <person name="Holt D.H."/>
            <person name="Pandey A.P."/>
            <person name="Papenfuss A.P."/>
            <person name="Gasser R.B.G."/>
            <person name="Fischer K.F."/>
        </authorList>
    </citation>
    <scope>NUCLEOTIDE SEQUENCE</scope>
    <source>
        <strain evidence="5">SSS_KF_BRIS2020</strain>
    </source>
</reference>
<keyword evidence="4" id="KW-0560">Oxidoreductase</keyword>
<evidence type="ECO:0000313" key="7">
    <source>
        <dbReference type="Proteomes" id="UP000070412"/>
    </source>
</evidence>
<reference evidence="6" key="3">
    <citation type="submission" date="2022-06" db="UniProtKB">
        <authorList>
            <consortium name="EnsemblMetazoa"/>
        </authorList>
    </citation>
    <scope>IDENTIFICATION</scope>
</reference>
<dbReference type="PANTHER" id="PTHR44085:SF2">
    <property type="entry name" value="SEPIAPTERIN REDUCTASE"/>
    <property type="match status" value="1"/>
</dbReference>
<organism evidence="5">
    <name type="scientific">Sarcoptes scabiei</name>
    <name type="common">Itch mite</name>
    <name type="synonym">Acarus scabiei</name>
    <dbReference type="NCBI Taxonomy" id="52283"/>
    <lineage>
        <taxon>Eukaryota</taxon>
        <taxon>Metazoa</taxon>
        <taxon>Ecdysozoa</taxon>
        <taxon>Arthropoda</taxon>
        <taxon>Chelicerata</taxon>
        <taxon>Arachnida</taxon>
        <taxon>Acari</taxon>
        <taxon>Acariformes</taxon>
        <taxon>Sarcoptiformes</taxon>
        <taxon>Astigmata</taxon>
        <taxon>Psoroptidia</taxon>
        <taxon>Sarcoptoidea</taxon>
        <taxon>Sarcoptidae</taxon>
        <taxon>Sarcoptinae</taxon>
        <taxon>Sarcoptes</taxon>
    </lineage>
</organism>
<dbReference type="SUPFAM" id="SSF51735">
    <property type="entry name" value="NAD(P)-binding Rossmann-fold domains"/>
    <property type="match status" value="1"/>
</dbReference>
<evidence type="ECO:0000256" key="1">
    <source>
        <dbReference type="ARBA" id="ARBA00004496"/>
    </source>
</evidence>
<keyword evidence="7" id="KW-1185">Reference proteome</keyword>
<dbReference type="OrthoDB" id="6423088at2759"/>
<gene>
    <name evidence="5" type="ORF">SSS_3594</name>
</gene>
<dbReference type="GO" id="GO:0006729">
    <property type="term" value="P:tetrahydrobiopterin biosynthetic process"/>
    <property type="evidence" value="ECO:0007669"/>
    <property type="project" value="TreeGrafter"/>
</dbReference>
<dbReference type="GO" id="GO:0004757">
    <property type="term" value="F:sepiapterin reductase (NADP+) activity"/>
    <property type="evidence" value="ECO:0007669"/>
    <property type="project" value="TreeGrafter"/>
</dbReference>
<sequence length="250" mass="28632">MDKLKFYFSPKCLLIITGASQGFGKELAKQFVSQYNRQFHEDSVLDNKITVILIARNLNRLLSLSDELNSSNHSRVNNLNSSKFEHSILIHNAGSVGNPSQLCCDVKVSDSIERSRYYRLNLYSIMELTACFLSSKSIENSHKHIINISSLAAMKPFKGLLDYCVGKAAREAYFRHLAEEFQDSKTRILNYAPGPLETEMFRLLQKEAKFIREDFLKMQPLKLEVSVAKLLKILESDQYSNGCHIDYYDV</sequence>
<dbReference type="PRINTS" id="PR00081">
    <property type="entry name" value="GDHRDH"/>
</dbReference>
<dbReference type="Pfam" id="PF00106">
    <property type="entry name" value="adh_short"/>
    <property type="match status" value="1"/>
</dbReference>
<dbReference type="AlphaFoldDB" id="A0A834VH18"/>
<comment type="subcellular location">
    <subcellularLocation>
        <location evidence="1">Cytoplasm</location>
    </subcellularLocation>
</comment>
<reference evidence="7" key="1">
    <citation type="journal article" date="2020" name="PLoS Negl. Trop. Dis.">
        <title>High-quality nuclear genome for Sarcoptes scabiei-A critical resource for a neglected parasite.</title>
        <authorList>
            <person name="Korhonen P.K."/>
            <person name="Gasser R.B."/>
            <person name="Ma G."/>
            <person name="Wang T."/>
            <person name="Stroehlein A.J."/>
            <person name="Young N.D."/>
            <person name="Ang C.S."/>
            <person name="Fernando D.D."/>
            <person name="Lu H.C."/>
            <person name="Taylor S."/>
            <person name="Reynolds S.L."/>
            <person name="Mofiz E."/>
            <person name="Najaraj S.H."/>
            <person name="Gowda H."/>
            <person name="Madugundu A."/>
            <person name="Renuse S."/>
            <person name="Holt D."/>
            <person name="Pandey A."/>
            <person name="Papenfuss A.T."/>
            <person name="Fischer K."/>
        </authorList>
    </citation>
    <scope>NUCLEOTIDE SEQUENCE [LARGE SCALE GENOMIC DNA]</scope>
</reference>
<dbReference type="PANTHER" id="PTHR44085">
    <property type="entry name" value="SEPIAPTERIN REDUCTASE"/>
    <property type="match status" value="1"/>
</dbReference>
<accession>A0A834VH18</accession>
<evidence type="ECO:0000256" key="3">
    <source>
        <dbReference type="ARBA" id="ARBA00022857"/>
    </source>
</evidence>
<dbReference type="EMBL" id="WVUK01000005">
    <property type="protein sequence ID" value="KAF7496561.1"/>
    <property type="molecule type" value="Genomic_DNA"/>
</dbReference>
<proteinExistence type="predicted"/>
<evidence type="ECO:0000256" key="4">
    <source>
        <dbReference type="ARBA" id="ARBA00023002"/>
    </source>
</evidence>
<evidence type="ECO:0000313" key="5">
    <source>
        <dbReference type="EMBL" id="KAF7496561.1"/>
    </source>
</evidence>